<evidence type="ECO:0000256" key="1">
    <source>
        <dbReference type="SAM" id="Phobius"/>
    </source>
</evidence>
<feature type="transmembrane region" description="Helical" evidence="1">
    <location>
        <begin position="73"/>
        <end position="91"/>
    </location>
</feature>
<keyword evidence="1" id="KW-0472">Membrane</keyword>
<proteinExistence type="predicted"/>
<dbReference type="EMBL" id="CP043961">
    <property type="protein sequence ID" value="QER90607.1"/>
    <property type="molecule type" value="Genomic_DNA"/>
</dbReference>
<accession>A0ABX6A105</accession>
<evidence type="ECO:0000313" key="3">
    <source>
        <dbReference type="Proteomes" id="UP000324308"/>
    </source>
</evidence>
<organism evidence="2 3">
    <name type="scientific">Streptomyces tendae</name>
    <dbReference type="NCBI Taxonomy" id="1932"/>
    <lineage>
        <taxon>Bacteria</taxon>
        <taxon>Bacillati</taxon>
        <taxon>Actinomycetota</taxon>
        <taxon>Actinomycetes</taxon>
        <taxon>Kitasatosporales</taxon>
        <taxon>Streptomycetaceae</taxon>
        <taxon>Streptomyces</taxon>
    </lineage>
</organism>
<reference evidence="2 3" key="1">
    <citation type="submission" date="2019-09" db="EMBL/GenBank/DDBJ databases">
        <title>Draft genome sequence of the Ebosin-producing strain Streptomyces sp. 139.</title>
        <authorList>
            <person name="Ai L."/>
            <person name="Geng M."/>
            <person name="Ma M."/>
            <person name="Bai L."/>
        </authorList>
    </citation>
    <scope>NUCLEOTIDE SEQUENCE [LARGE SCALE GENOMIC DNA]</scope>
    <source>
        <strain evidence="2 3">139</strain>
        <plasmid evidence="2 3">unnamed2</plasmid>
    </source>
</reference>
<keyword evidence="2" id="KW-0614">Plasmid</keyword>
<geneLocation type="plasmid" evidence="2 3">
    <name>unnamed2</name>
</geneLocation>
<keyword evidence="1" id="KW-0812">Transmembrane</keyword>
<keyword evidence="1" id="KW-1133">Transmembrane helix</keyword>
<evidence type="ECO:0008006" key="4">
    <source>
        <dbReference type="Google" id="ProtNLM"/>
    </source>
</evidence>
<name>A0ABX6A105_STRTE</name>
<gene>
    <name evidence="2" type="ORF">F3L20_33835</name>
</gene>
<evidence type="ECO:0000313" key="2">
    <source>
        <dbReference type="EMBL" id="QER90607.1"/>
    </source>
</evidence>
<sequence>MTKRRRLSMPVWWRRPPVPGSRRSQRQRAVSELRAQGRYGPELRDVLPGFIGLGLAVLAPVLLLSWLYRALGVGGLVLGIVLLAVAAAAVLRLHQSVARRRGGRYTEAELARLDDPGLAVAVAGMLRRDGWQVVDLSAREGRPRLYARDRRGRELDVAFRPVATADENKVTGGPAPLREAGRPGVDHLIRVVVHLGAFSRADVLWASRQGGVHLLDGHQLRSWAGGATLDDLGLAD</sequence>
<dbReference type="Proteomes" id="UP000324308">
    <property type="component" value="Plasmid unnamed2"/>
</dbReference>
<protein>
    <recommendedName>
        <fullName evidence="4">Restriction endonuclease</fullName>
    </recommendedName>
</protein>
<feature type="transmembrane region" description="Helical" evidence="1">
    <location>
        <begin position="46"/>
        <end position="67"/>
    </location>
</feature>
<keyword evidence="3" id="KW-1185">Reference proteome</keyword>